<name>A0A7S9QB40_9RHOB</name>
<dbReference type="Pfam" id="PF00528">
    <property type="entry name" value="BPD_transp_1"/>
    <property type="match status" value="1"/>
</dbReference>
<feature type="transmembrane region" description="Helical" evidence="7">
    <location>
        <begin position="27"/>
        <end position="53"/>
    </location>
</feature>
<dbReference type="EMBL" id="CP064942">
    <property type="protein sequence ID" value="QPH52280.1"/>
    <property type="molecule type" value="Genomic_DNA"/>
</dbReference>
<feature type="transmembrane region" description="Helical" evidence="7">
    <location>
        <begin position="221"/>
        <end position="244"/>
    </location>
</feature>
<dbReference type="PROSITE" id="PS50928">
    <property type="entry name" value="ABC_TM1"/>
    <property type="match status" value="1"/>
</dbReference>
<comment type="subcellular location">
    <subcellularLocation>
        <location evidence="1 7">Cell membrane</location>
        <topology evidence="1 7">Multi-pass membrane protein</topology>
    </subcellularLocation>
</comment>
<keyword evidence="2 7" id="KW-0813">Transport</keyword>
<dbReference type="CDD" id="cd06261">
    <property type="entry name" value="TM_PBP2"/>
    <property type="match status" value="1"/>
</dbReference>
<feature type="transmembrane region" description="Helical" evidence="7">
    <location>
        <begin position="122"/>
        <end position="145"/>
    </location>
</feature>
<dbReference type="GO" id="GO:0055085">
    <property type="term" value="P:transmembrane transport"/>
    <property type="evidence" value="ECO:0007669"/>
    <property type="project" value="InterPro"/>
</dbReference>
<dbReference type="SUPFAM" id="SSF161098">
    <property type="entry name" value="MetI-like"/>
    <property type="match status" value="1"/>
</dbReference>
<feature type="transmembrane region" description="Helical" evidence="7">
    <location>
        <begin position="337"/>
        <end position="362"/>
    </location>
</feature>
<dbReference type="InterPro" id="IPR050901">
    <property type="entry name" value="BP-dep_ABC_trans_perm"/>
</dbReference>
<proteinExistence type="inferred from homology"/>
<dbReference type="InterPro" id="IPR000515">
    <property type="entry name" value="MetI-like"/>
</dbReference>
<feature type="domain" description="ABC transmembrane type-1" evidence="8">
    <location>
        <begin position="225"/>
        <end position="415"/>
    </location>
</feature>
<dbReference type="PANTHER" id="PTHR32243">
    <property type="entry name" value="MALTOSE TRANSPORT SYSTEM PERMEASE-RELATED"/>
    <property type="match status" value="1"/>
</dbReference>
<evidence type="ECO:0000256" key="7">
    <source>
        <dbReference type="RuleBase" id="RU363032"/>
    </source>
</evidence>
<evidence type="ECO:0000256" key="1">
    <source>
        <dbReference type="ARBA" id="ARBA00004651"/>
    </source>
</evidence>
<feature type="transmembrane region" description="Helical" evidence="7">
    <location>
        <begin position="396"/>
        <end position="415"/>
    </location>
</feature>
<keyword evidence="5 7" id="KW-1133">Transmembrane helix</keyword>
<gene>
    <name evidence="9" type="ORF">I0K15_10600</name>
</gene>
<keyword evidence="6 7" id="KW-0472">Membrane</keyword>
<evidence type="ECO:0000256" key="6">
    <source>
        <dbReference type="ARBA" id="ARBA00023136"/>
    </source>
</evidence>
<evidence type="ECO:0000313" key="9">
    <source>
        <dbReference type="EMBL" id="QPH52280.1"/>
    </source>
</evidence>
<feature type="transmembrane region" description="Helical" evidence="7">
    <location>
        <begin position="59"/>
        <end position="78"/>
    </location>
</feature>
<evidence type="ECO:0000256" key="2">
    <source>
        <dbReference type="ARBA" id="ARBA00022448"/>
    </source>
</evidence>
<protein>
    <submittedName>
        <fullName evidence="9">Carbohydrate ABC transporter permease</fullName>
    </submittedName>
</protein>
<feature type="transmembrane region" description="Helical" evidence="7">
    <location>
        <begin position="293"/>
        <end position="316"/>
    </location>
</feature>
<dbReference type="PANTHER" id="PTHR32243:SF18">
    <property type="entry name" value="INNER MEMBRANE ABC TRANSPORTER PERMEASE PROTEIN YCJP"/>
    <property type="match status" value="1"/>
</dbReference>
<dbReference type="GO" id="GO:0005886">
    <property type="term" value="C:plasma membrane"/>
    <property type="evidence" value="ECO:0007669"/>
    <property type="project" value="UniProtKB-SubCell"/>
</dbReference>
<organism evidence="9 10">
    <name type="scientific">Pontivivens ytuae</name>
    <dbReference type="NCBI Taxonomy" id="2789856"/>
    <lineage>
        <taxon>Bacteria</taxon>
        <taxon>Pseudomonadati</taxon>
        <taxon>Pseudomonadota</taxon>
        <taxon>Alphaproteobacteria</taxon>
        <taxon>Rhodobacterales</taxon>
        <taxon>Paracoccaceae</taxon>
        <taxon>Pontivivens</taxon>
    </lineage>
</organism>
<keyword evidence="3" id="KW-1003">Cell membrane</keyword>
<dbReference type="KEGG" id="poz:I0K15_10600"/>
<feature type="transmembrane region" description="Helical" evidence="7">
    <location>
        <begin position="157"/>
        <end position="179"/>
    </location>
</feature>
<keyword evidence="10" id="KW-1185">Reference proteome</keyword>
<dbReference type="Gene3D" id="1.10.3720.10">
    <property type="entry name" value="MetI-like"/>
    <property type="match status" value="1"/>
</dbReference>
<evidence type="ECO:0000256" key="4">
    <source>
        <dbReference type="ARBA" id="ARBA00022692"/>
    </source>
</evidence>
<accession>A0A7S9QB40</accession>
<evidence type="ECO:0000313" key="10">
    <source>
        <dbReference type="Proteomes" id="UP000594800"/>
    </source>
</evidence>
<dbReference type="RefSeq" id="WP_196101494.1">
    <property type="nucleotide sequence ID" value="NZ_CP064942.1"/>
</dbReference>
<evidence type="ECO:0000259" key="8">
    <source>
        <dbReference type="PROSITE" id="PS50928"/>
    </source>
</evidence>
<dbReference type="AlphaFoldDB" id="A0A7S9QB40"/>
<dbReference type="Proteomes" id="UP000594800">
    <property type="component" value="Chromosome"/>
</dbReference>
<dbReference type="InterPro" id="IPR035906">
    <property type="entry name" value="MetI-like_sf"/>
</dbReference>
<feature type="transmembrane region" description="Helical" evidence="7">
    <location>
        <begin position="90"/>
        <end position="110"/>
    </location>
</feature>
<evidence type="ECO:0000256" key="5">
    <source>
        <dbReference type="ARBA" id="ARBA00022989"/>
    </source>
</evidence>
<evidence type="ECO:0000256" key="3">
    <source>
        <dbReference type="ARBA" id="ARBA00022475"/>
    </source>
</evidence>
<reference evidence="9 10" key="1">
    <citation type="submission" date="2020-11" db="EMBL/GenBank/DDBJ databases">
        <title>Description of Pontivivens ytuae sp. nov. isolated from deep sea sediment of Mariana Trench.</title>
        <authorList>
            <person name="Wang Z."/>
            <person name="Sun Q.-L."/>
            <person name="Xu X.-D."/>
            <person name="Tang Y.-Z."/>
            <person name="Zhang J."/>
        </authorList>
    </citation>
    <scope>NUCLEOTIDE SEQUENCE [LARGE SCALE GENOMIC DNA]</scope>
    <source>
        <strain evidence="9 10">MT2928</strain>
    </source>
</reference>
<sequence>MSAPETSLHEPAGGAERHGGLAAPLQYGYVAGPLIGALWGLTMAVVACVVVSFATGQGLAPSVIPSLLFGAWFGFLWLPDGGRTQGARIGVTAALALVPILSFIVLRPAIAPAPGTGLGTTILAWVIFAVATGWPLTRILAGLPYATATRHEFEEAVIRFLTGFGYIFFTAIVAIPFYVMVMTSLKNQQQLLQNPLDFTIDLSQGWSLFRSYSELFSDFNFGTYLMTSFGVSVATVILTLLFSVPGAYAVARLRFEGRAAFSRSILLIYMVPMIVLALPIYIAFSMTGLRNSLIGIVMIYPVTTIPVALYMLQGYFRGLPAEVEEAGLMDGLSRLAVIWKITLPLSLPALASVSLYVFMIAWNEFLLAFMLLDDPSKFTLTRGVAMLNSSEVPRQHLMAGAVIATVPVMVLFLGLERFMTKGLTAGSVKG</sequence>
<comment type="similarity">
    <text evidence="7">Belongs to the binding-protein-dependent transport system permease family.</text>
</comment>
<keyword evidence="4 7" id="KW-0812">Transmembrane</keyword>
<feature type="transmembrane region" description="Helical" evidence="7">
    <location>
        <begin position="265"/>
        <end position="287"/>
    </location>
</feature>